<dbReference type="GO" id="GO:0004827">
    <property type="term" value="F:proline-tRNA ligase activity"/>
    <property type="evidence" value="ECO:0007669"/>
    <property type="project" value="InterPro"/>
</dbReference>
<evidence type="ECO:0000313" key="2">
    <source>
        <dbReference type="EMBL" id="KAF5351061.1"/>
    </source>
</evidence>
<reference evidence="2 3" key="1">
    <citation type="journal article" date="2020" name="ISME J.">
        <title>Uncovering the hidden diversity of litter-decomposition mechanisms in mushroom-forming fungi.</title>
        <authorList>
            <person name="Floudas D."/>
            <person name="Bentzer J."/>
            <person name="Ahren D."/>
            <person name="Johansson T."/>
            <person name="Persson P."/>
            <person name="Tunlid A."/>
        </authorList>
    </citation>
    <scope>NUCLEOTIDE SEQUENCE [LARGE SCALE GENOMIC DNA]</scope>
    <source>
        <strain evidence="2 3">CBS 146.42</strain>
    </source>
</reference>
<feature type="region of interest" description="Disordered" evidence="1">
    <location>
        <begin position="1"/>
        <end position="29"/>
    </location>
</feature>
<keyword evidence="3" id="KW-1185">Reference proteome</keyword>
<comment type="caution">
    <text evidence="2">The sequence shown here is derived from an EMBL/GenBank/DDBJ whole genome shotgun (WGS) entry which is preliminary data.</text>
</comment>
<dbReference type="OrthoDB" id="1350766at2759"/>
<name>A0A8H5D1M7_9AGAR</name>
<dbReference type="Proteomes" id="UP000559027">
    <property type="component" value="Unassembled WGS sequence"/>
</dbReference>
<accession>A0A8H5D1M7</accession>
<dbReference type="GO" id="GO:0017101">
    <property type="term" value="C:aminoacyl-tRNA synthetase multienzyme complex"/>
    <property type="evidence" value="ECO:0007669"/>
    <property type="project" value="TreeGrafter"/>
</dbReference>
<dbReference type="InterPro" id="IPR004499">
    <property type="entry name" value="Pro-tRNA-ligase_IIa_arc-type"/>
</dbReference>
<dbReference type="SUPFAM" id="SSF55681">
    <property type="entry name" value="Class II aaRS and biotin synthetases"/>
    <property type="match status" value="1"/>
</dbReference>
<dbReference type="PANTHER" id="PTHR43382">
    <property type="entry name" value="PROLYL-TRNA SYNTHETASE"/>
    <property type="match status" value="1"/>
</dbReference>
<dbReference type="GO" id="GO:0005737">
    <property type="term" value="C:cytoplasm"/>
    <property type="evidence" value="ECO:0007669"/>
    <property type="project" value="InterPro"/>
</dbReference>
<dbReference type="GO" id="GO:0006433">
    <property type="term" value="P:prolyl-tRNA aminoacylation"/>
    <property type="evidence" value="ECO:0007669"/>
    <property type="project" value="InterPro"/>
</dbReference>
<dbReference type="InterPro" id="IPR045864">
    <property type="entry name" value="aa-tRNA-synth_II/BPL/LPL"/>
</dbReference>
<gene>
    <name evidence="2" type="ORF">D9756_008437</name>
</gene>
<dbReference type="EMBL" id="JAACJO010000013">
    <property type="protein sequence ID" value="KAF5351061.1"/>
    <property type="molecule type" value="Genomic_DNA"/>
</dbReference>
<evidence type="ECO:0000256" key="1">
    <source>
        <dbReference type="SAM" id="MobiDB-lite"/>
    </source>
</evidence>
<dbReference type="GO" id="GO:0005524">
    <property type="term" value="F:ATP binding"/>
    <property type="evidence" value="ECO:0007669"/>
    <property type="project" value="InterPro"/>
</dbReference>
<dbReference type="Gene3D" id="3.30.930.10">
    <property type="entry name" value="Bira Bifunctional Protein, Domain 2"/>
    <property type="match status" value="1"/>
</dbReference>
<organism evidence="2 3">
    <name type="scientific">Leucocoprinus leucothites</name>
    <dbReference type="NCBI Taxonomy" id="201217"/>
    <lineage>
        <taxon>Eukaryota</taxon>
        <taxon>Fungi</taxon>
        <taxon>Dikarya</taxon>
        <taxon>Basidiomycota</taxon>
        <taxon>Agaricomycotina</taxon>
        <taxon>Agaricomycetes</taxon>
        <taxon>Agaricomycetidae</taxon>
        <taxon>Agaricales</taxon>
        <taxon>Agaricineae</taxon>
        <taxon>Agaricaceae</taxon>
        <taxon>Leucocoprinus</taxon>
    </lineage>
</organism>
<proteinExistence type="predicted"/>
<evidence type="ECO:0000313" key="3">
    <source>
        <dbReference type="Proteomes" id="UP000559027"/>
    </source>
</evidence>
<dbReference type="AlphaFoldDB" id="A0A8H5D1M7"/>
<dbReference type="PANTHER" id="PTHR43382:SF2">
    <property type="entry name" value="BIFUNCTIONAL GLUTAMATE_PROLINE--TRNA LIGASE"/>
    <property type="match status" value="1"/>
</dbReference>
<protein>
    <submittedName>
        <fullName evidence="2">Uncharacterized protein</fullName>
    </submittedName>
</protein>
<sequence length="141" mass="16067">MFVPRSVLEREKDHIGGSSRLAPSGESDLEESITIHPTSTMYTYAKWIRSHRDLPLKLNRWSSRIFYPNYRSEPLAPLAGGTSAKNLPSRWSPCLQRLQSFPGEMYIKYPGPSLTPPTSCSLKHSHGMDYDRNKANDHLSY</sequence>